<accession>A0A0E4H9V2</accession>
<proteinExistence type="predicted"/>
<evidence type="ECO:0000313" key="2">
    <source>
        <dbReference type="Proteomes" id="UP000033163"/>
    </source>
</evidence>
<name>A0A0E4H9V2_9BACL</name>
<protein>
    <submittedName>
        <fullName evidence="1">Uncharacterized protein</fullName>
    </submittedName>
</protein>
<reference evidence="2" key="1">
    <citation type="submission" date="2015-03" db="EMBL/GenBank/DDBJ databases">
        <authorList>
            <person name="Wibberg D."/>
        </authorList>
    </citation>
    <scope>NUCLEOTIDE SEQUENCE [LARGE SCALE GENOMIC DNA]</scope>
</reference>
<dbReference type="PATRIC" id="fig|1073571.4.peg.182"/>
<gene>
    <name evidence="1" type="ORF">PRIO_0198</name>
</gene>
<dbReference type="HOGENOM" id="CLU_1446334_0_0_9"/>
<sequence>MKTLHFTYDPLRLVRIVLQRHVEETIQGRFYKAKQFACYEYLAKLSDEGLENLLQEYTKRHELEAITLADWRKDGKLIFDIIFEQPEYQQLEIDFKKRGYGITGLGVLDVESNTFYECGFAHHWQAIQNIIEKSYPRFHEPLQRMYFDETLTEHDGLTREELENFIMTNFELYGGTKPLQEYL</sequence>
<dbReference type="EMBL" id="LN831776">
    <property type="protein sequence ID" value="CQR51430.1"/>
    <property type="molecule type" value="Genomic_DNA"/>
</dbReference>
<evidence type="ECO:0000313" key="1">
    <source>
        <dbReference type="EMBL" id="CQR51430.1"/>
    </source>
</evidence>
<dbReference type="AlphaFoldDB" id="A0A0E4H9V2"/>
<dbReference type="KEGG" id="pri:PRIO_0198"/>
<dbReference type="Proteomes" id="UP000033163">
    <property type="component" value="Chromosome I"/>
</dbReference>
<organism evidence="1 2">
    <name type="scientific">Paenibacillus riograndensis SBR5</name>
    <dbReference type="NCBI Taxonomy" id="1073571"/>
    <lineage>
        <taxon>Bacteria</taxon>
        <taxon>Bacillati</taxon>
        <taxon>Bacillota</taxon>
        <taxon>Bacilli</taxon>
        <taxon>Bacillales</taxon>
        <taxon>Paenibacillaceae</taxon>
        <taxon>Paenibacillus</taxon>
        <taxon>Paenibacillus sonchi group</taxon>
    </lineage>
</organism>
<dbReference type="RefSeq" id="WP_020426308.1">
    <property type="nucleotide sequence ID" value="NZ_AGBD01000115.1"/>
</dbReference>